<dbReference type="NCBIfam" id="NF041291">
    <property type="entry name" value="StbC"/>
    <property type="match status" value="1"/>
</dbReference>
<dbReference type="Proteomes" id="UP000054925">
    <property type="component" value="Unassembled WGS sequence"/>
</dbReference>
<keyword evidence="1" id="KW-0472">Membrane</keyword>
<evidence type="ECO:0000313" key="3">
    <source>
        <dbReference type="Proteomes" id="UP000054925"/>
    </source>
</evidence>
<protein>
    <recommendedName>
        <fullName evidence="4">StbC</fullName>
    </recommendedName>
</protein>
<feature type="transmembrane region" description="Helical" evidence="1">
    <location>
        <begin position="98"/>
        <end position="124"/>
    </location>
</feature>
<evidence type="ECO:0000313" key="2">
    <source>
        <dbReference type="EMBL" id="SAL78635.1"/>
    </source>
</evidence>
<keyword evidence="1" id="KW-0812">Transmembrane</keyword>
<proteinExistence type="predicted"/>
<keyword evidence="1" id="KW-1133">Transmembrane helix</keyword>
<dbReference type="AlphaFoldDB" id="A0A158KC75"/>
<comment type="caution">
    <text evidence="2">The sequence shown here is derived from an EMBL/GenBank/DDBJ whole genome shotgun (WGS) entry which is preliminary data.</text>
</comment>
<accession>A0A158KC75</accession>
<organism evidence="2 3">
    <name type="scientific">Caballeronia terrestris</name>
    <dbReference type="NCBI Taxonomy" id="1226301"/>
    <lineage>
        <taxon>Bacteria</taxon>
        <taxon>Pseudomonadati</taxon>
        <taxon>Pseudomonadota</taxon>
        <taxon>Betaproteobacteria</taxon>
        <taxon>Burkholderiales</taxon>
        <taxon>Burkholderiaceae</taxon>
        <taxon>Caballeronia</taxon>
    </lineage>
</organism>
<dbReference type="InterPro" id="IPR059230">
    <property type="entry name" value="StbC"/>
</dbReference>
<evidence type="ECO:0008006" key="4">
    <source>
        <dbReference type="Google" id="ProtNLM"/>
    </source>
</evidence>
<dbReference type="RefSeq" id="WP_087659155.1">
    <property type="nucleotide sequence ID" value="NZ_FCOL02000045.1"/>
</dbReference>
<dbReference type="OrthoDB" id="9132835at2"/>
<evidence type="ECO:0000256" key="1">
    <source>
        <dbReference type="SAM" id="Phobius"/>
    </source>
</evidence>
<gene>
    <name evidence="2" type="ORF">AWB67_05303</name>
</gene>
<dbReference type="EMBL" id="FCOL02000045">
    <property type="protein sequence ID" value="SAL78635.1"/>
    <property type="molecule type" value="Genomic_DNA"/>
</dbReference>
<name>A0A158KC75_9BURK</name>
<keyword evidence="3" id="KW-1185">Reference proteome</keyword>
<sequence length="125" mass="13076">MEPPPTKEEVLFEWFLGDSKEIVADLKSALADATSVREGIIKAKGELDATVQAATRELITAHRELTQAIRDAKAANIDAAQRVAATSKRAAAAGVHQALPALGICCGMSALIGAAIAVVLVRLFV</sequence>
<reference evidence="2" key="1">
    <citation type="submission" date="2016-01" db="EMBL/GenBank/DDBJ databases">
        <authorList>
            <person name="Peeters C."/>
        </authorList>
    </citation>
    <scope>NUCLEOTIDE SEQUENCE [LARGE SCALE GENOMIC DNA]</scope>
    <source>
        <strain evidence="2">LMG 22937</strain>
    </source>
</reference>